<evidence type="ECO:0008006" key="3">
    <source>
        <dbReference type="Google" id="ProtNLM"/>
    </source>
</evidence>
<comment type="caution">
    <text evidence="1">The sequence shown here is derived from an EMBL/GenBank/DDBJ whole genome shotgun (WGS) entry which is preliminary data.</text>
</comment>
<accession>A0ABR3ET28</accession>
<sequence length="103" mass="12675">MARKRAEMTSEDRLSYLEKQRSYSKKYYESNRNSILDKADAKRYREYETSYGRESFNRHYKFRDVKPREMLDLQKGTPAYEAAVEQWKKQKMERIESWKKAQE</sequence>
<evidence type="ECO:0000313" key="2">
    <source>
        <dbReference type="Proteomes" id="UP001465976"/>
    </source>
</evidence>
<evidence type="ECO:0000313" key="1">
    <source>
        <dbReference type="EMBL" id="KAL0566040.1"/>
    </source>
</evidence>
<protein>
    <recommendedName>
        <fullName evidence="3">Pre-mRNA-splicing factor SYF2</fullName>
    </recommendedName>
</protein>
<gene>
    <name evidence="1" type="ORF">V5O48_015975</name>
</gene>
<reference evidence="1 2" key="1">
    <citation type="submission" date="2024-02" db="EMBL/GenBank/DDBJ databases">
        <title>A draft genome for the cacao thread blight pathogen Marasmius crinis-equi.</title>
        <authorList>
            <person name="Cohen S.P."/>
            <person name="Baruah I.K."/>
            <person name="Amoako-Attah I."/>
            <person name="Bukari Y."/>
            <person name="Meinhardt L.W."/>
            <person name="Bailey B.A."/>
        </authorList>
    </citation>
    <scope>NUCLEOTIDE SEQUENCE [LARGE SCALE GENOMIC DNA]</scope>
    <source>
        <strain evidence="1 2">GH-76</strain>
    </source>
</reference>
<organism evidence="1 2">
    <name type="scientific">Marasmius crinis-equi</name>
    <dbReference type="NCBI Taxonomy" id="585013"/>
    <lineage>
        <taxon>Eukaryota</taxon>
        <taxon>Fungi</taxon>
        <taxon>Dikarya</taxon>
        <taxon>Basidiomycota</taxon>
        <taxon>Agaricomycotina</taxon>
        <taxon>Agaricomycetes</taxon>
        <taxon>Agaricomycetidae</taxon>
        <taxon>Agaricales</taxon>
        <taxon>Marasmiineae</taxon>
        <taxon>Marasmiaceae</taxon>
        <taxon>Marasmius</taxon>
    </lineage>
</organism>
<keyword evidence="2" id="KW-1185">Reference proteome</keyword>
<dbReference type="Proteomes" id="UP001465976">
    <property type="component" value="Unassembled WGS sequence"/>
</dbReference>
<dbReference type="EMBL" id="JBAHYK010002029">
    <property type="protein sequence ID" value="KAL0566040.1"/>
    <property type="molecule type" value="Genomic_DNA"/>
</dbReference>
<proteinExistence type="predicted"/>
<name>A0ABR3ET28_9AGAR</name>